<dbReference type="AlphaFoldDB" id="A0A7X3SJC5"/>
<protein>
    <submittedName>
        <fullName evidence="2">Uncharacterized protein</fullName>
    </submittedName>
</protein>
<proteinExistence type="predicted"/>
<gene>
    <name evidence="2" type="ORF">GN277_14085</name>
</gene>
<keyword evidence="1" id="KW-0472">Membrane</keyword>
<reference evidence="2 3" key="1">
    <citation type="submission" date="2019-12" db="EMBL/GenBank/DDBJ databases">
        <title>Sporaefaciens musculi gen. nov., sp. nov., a novel bacterium isolated from the caecum of an obese mouse.</title>
        <authorList>
            <person name="Rasmussen T.S."/>
            <person name="Streidl T."/>
            <person name="Hitch T.C.A."/>
            <person name="Wortmann E."/>
            <person name="Deptula P."/>
            <person name="Hansen M."/>
            <person name="Nielsen D.S."/>
            <person name="Clavel T."/>
            <person name="Vogensen F.K."/>
        </authorList>
    </citation>
    <scope>NUCLEOTIDE SEQUENCE [LARGE SCALE GENOMIC DNA]</scope>
    <source>
        <strain evidence="2 3">WCA-9-b2</strain>
    </source>
</reference>
<feature type="transmembrane region" description="Helical" evidence="1">
    <location>
        <begin position="21"/>
        <end position="40"/>
    </location>
</feature>
<feature type="transmembrane region" description="Helical" evidence="1">
    <location>
        <begin position="140"/>
        <end position="161"/>
    </location>
</feature>
<feature type="transmembrane region" description="Helical" evidence="1">
    <location>
        <begin position="218"/>
        <end position="236"/>
    </location>
</feature>
<evidence type="ECO:0000313" key="2">
    <source>
        <dbReference type="EMBL" id="MXP76483.1"/>
    </source>
</evidence>
<dbReference type="RefSeq" id="WP_159751615.1">
    <property type="nucleotide sequence ID" value="NZ_CASZNZ010000003.1"/>
</dbReference>
<keyword evidence="1" id="KW-0812">Transmembrane</keyword>
<organism evidence="2 3">
    <name type="scientific">Sporofaciens musculi</name>
    <dbReference type="NCBI Taxonomy" id="2681861"/>
    <lineage>
        <taxon>Bacteria</taxon>
        <taxon>Bacillati</taxon>
        <taxon>Bacillota</taxon>
        <taxon>Clostridia</taxon>
        <taxon>Lachnospirales</taxon>
        <taxon>Lachnospiraceae</taxon>
        <taxon>Sporofaciens</taxon>
    </lineage>
</organism>
<evidence type="ECO:0000313" key="3">
    <source>
        <dbReference type="Proteomes" id="UP000460412"/>
    </source>
</evidence>
<name>A0A7X3SJC5_9FIRM</name>
<accession>A0A7X3SJC5</accession>
<feature type="transmembrane region" description="Helical" evidence="1">
    <location>
        <begin position="52"/>
        <end position="72"/>
    </location>
</feature>
<keyword evidence="3" id="KW-1185">Reference proteome</keyword>
<sequence>MKKTMDISLLELVKLLKKREFLLGLIMVLIMGGGMTYGAYMFPDSFGVHNVIAFYGNFSSILIMFLAAKCLGEEFDLKTATFVFTSRSSRIQIITAKIVSIALASMLIGLCGGIFYDIALTVCKQPWTAAMLIGTIGKEILIYMIYGFAIGATAIMITCFLNTTITPFIYLIVLFWIMPSVLQLIGQKITALGKVMDYVLFCLSDQLLMYQDWSVKNIAVFIITGVAFSIAGVAVLQKKDL</sequence>
<evidence type="ECO:0000256" key="1">
    <source>
        <dbReference type="SAM" id="Phobius"/>
    </source>
</evidence>
<keyword evidence="1" id="KW-1133">Transmembrane helix</keyword>
<comment type="caution">
    <text evidence="2">The sequence shown here is derived from an EMBL/GenBank/DDBJ whole genome shotgun (WGS) entry which is preliminary data.</text>
</comment>
<dbReference type="Proteomes" id="UP000460412">
    <property type="component" value="Unassembled WGS sequence"/>
</dbReference>
<feature type="transmembrane region" description="Helical" evidence="1">
    <location>
        <begin position="168"/>
        <end position="186"/>
    </location>
</feature>
<feature type="transmembrane region" description="Helical" evidence="1">
    <location>
        <begin position="93"/>
        <end position="120"/>
    </location>
</feature>
<dbReference type="EMBL" id="WUQX01000001">
    <property type="protein sequence ID" value="MXP76483.1"/>
    <property type="molecule type" value="Genomic_DNA"/>
</dbReference>